<evidence type="ECO:0000313" key="1">
    <source>
        <dbReference type="EMBL" id="JAD67443.1"/>
    </source>
</evidence>
<proteinExistence type="predicted"/>
<reference evidence="1" key="2">
    <citation type="journal article" date="2015" name="Data Brief">
        <title>Shoot transcriptome of the giant reed, Arundo donax.</title>
        <authorList>
            <person name="Barrero R.A."/>
            <person name="Guerrero F.D."/>
            <person name="Moolhuijzen P."/>
            <person name="Goolsby J.A."/>
            <person name="Tidwell J."/>
            <person name="Bellgard S.E."/>
            <person name="Bellgard M.I."/>
        </authorList>
    </citation>
    <scope>NUCLEOTIDE SEQUENCE</scope>
    <source>
        <tissue evidence="1">Shoot tissue taken approximately 20 cm above the soil surface</tissue>
    </source>
</reference>
<organism evidence="1">
    <name type="scientific">Arundo donax</name>
    <name type="common">Giant reed</name>
    <name type="synonym">Donax arundinaceus</name>
    <dbReference type="NCBI Taxonomy" id="35708"/>
    <lineage>
        <taxon>Eukaryota</taxon>
        <taxon>Viridiplantae</taxon>
        <taxon>Streptophyta</taxon>
        <taxon>Embryophyta</taxon>
        <taxon>Tracheophyta</taxon>
        <taxon>Spermatophyta</taxon>
        <taxon>Magnoliopsida</taxon>
        <taxon>Liliopsida</taxon>
        <taxon>Poales</taxon>
        <taxon>Poaceae</taxon>
        <taxon>PACMAD clade</taxon>
        <taxon>Arundinoideae</taxon>
        <taxon>Arundineae</taxon>
        <taxon>Arundo</taxon>
    </lineage>
</organism>
<protein>
    <submittedName>
        <fullName evidence="1">Uncharacterized protein</fullName>
    </submittedName>
</protein>
<reference evidence="1" key="1">
    <citation type="submission" date="2014-09" db="EMBL/GenBank/DDBJ databases">
        <authorList>
            <person name="Magalhaes I.L.F."/>
            <person name="Oliveira U."/>
            <person name="Santos F.R."/>
            <person name="Vidigal T.H.D.A."/>
            <person name="Brescovit A.D."/>
            <person name="Santos A.J."/>
        </authorList>
    </citation>
    <scope>NUCLEOTIDE SEQUENCE</scope>
    <source>
        <tissue evidence="1">Shoot tissue taken approximately 20 cm above the soil surface</tissue>
    </source>
</reference>
<sequence>MREYLYFFLLLITWNAKLY</sequence>
<accession>A0A0A9BZ06</accession>
<name>A0A0A9BZ06_ARUDO</name>
<dbReference type="AlphaFoldDB" id="A0A0A9BZ06"/>
<dbReference type="EMBL" id="GBRH01230452">
    <property type="protein sequence ID" value="JAD67443.1"/>
    <property type="molecule type" value="Transcribed_RNA"/>
</dbReference>